<evidence type="ECO:0000256" key="2">
    <source>
        <dbReference type="ARBA" id="ARBA00022448"/>
    </source>
</evidence>
<dbReference type="GO" id="GO:0043190">
    <property type="term" value="C:ATP-binding cassette (ABC) transporter complex"/>
    <property type="evidence" value="ECO:0007669"/>
    <property type="project" value="InterPro"/>
</dbReference>
<dbReference type="RefSeq" id="WP_119818653.1">
    <property type="nucleotide sequence ID" value="NZ_CP025066.1"/>
</dbReference>
<name>A0A343TKQ7_9EURY</name>
<dbReference type="PANTHER" id="PTHR30290">
    <property type="entry name" value="PERIPLASMIC BINDING COMPONENT OF ABC TRANSPORTER"/>
    <property type="match status" value="1"/>
</dbReference>
<protein>
    <submittedName>
        <fullName evidence="6">Peptide/nickel transport system substrate-binding protein</fullName>
    </submittedName>
</protein>
<dbReference type="PROSITE" id="PS51318">
    <property type="entry name" value="TAT"/>
    <property type="match status" value="1"/>
</dbReference>
<sequence length="649" mass="72933">MVQDTEISSPSINRRRVLQSVGAAGVVGLAGCLEGEEPAEEDDEGIGEEDVDPDELVEGGTLRVGIGANADSFDGPYSTDTTSTLVQSLIFESLTVSDSEGNLYPWLAEDFEVEETQDIERTDYAPYMRSVEAGEEGAVPIEEQEIVRHPEDAVPEEGDEVRTLLFEDAADAVADGVYGMRIRYDLREGVEFHNGEEMTAEDVIASYDRLKLSDNAAQYFDSTLYYEAIDEYTVDIYGQLPDAEGARELPPMYVYPKELAELPPNDLDPRQGNEPVGTGPYVLDEMADEQYVEYEKNDNYWVEDVGVDSFDWFEGDADFPDGPVIDRIEMEIIPDDATRSGALQNDEIDITTGLTRATLDDFDASEDFEVAGVETGGYEYFQPPIQVEPWDDQRLRQAFNHLVPRESIVENVLAGWARPAWTMIPQLAQGAGTTDAQALEEELRPYNEYRPEEAAEMAEEVFDDYGIEAPLEVTLEVNADNDDRVQMVELVAESMEETGLFETEIETYEWTTYVGRVLDPGYAEEGVIACIGLSGTFNPHSFCDALHHSSNWGACCNLSGVNFDWLDEMLDNARYGAEVAEDEDLRRERYDEIWRELEELAASAITHFDLQTSVRHERVKGWGQWPFHEGYLNYALFAPQDEQVIYIDE</sequence>
<evidence type="ECO:0000259" key="5">
    <source>
        <dbReference type="Pfam" id="PF00496"/>
    </source>
</evidence>
<dbReference type="Gene3D" id="3.10.105.10">
    <property type="entry name" value="Dipeptide-binding Protein, Domain 3"/>
    <property type="match status" value="1"/>
</dbReference>
<evidence type="ECO:0000256" key="3">
    <source>
        <dbReference type="ARBA" id="ARBA00022729"/>
    </source>
</evidence>
<dbReference type="InterPro" id="IPR039424">
    <property type="entry name" value="SBP_5"/>
</dbReference>
<keyword evidence="7" id="KW-1185">Reference proteome</keyword>
<accession>A0A343TKQ7</accession>
<dbReference type="AlphaFoldDB" id="A0A343TKQ7"/>
<dbReference type="GO" id="GO:0042597">
    <property type="term" value="C:periplasmic space"/>
    <property type="evidence" value="ECO:0007669"/>
    <property type="project" value="UniProtKB-ARBA"/>
</dbReference>
<feature type="domain" description="Solute-binding protein family 5" evidence="5">
    <location>
        <begin position="180"/>
        <end position="519"/>
    </location>
</feature>
<keyword evidence="2" id="KW-0813">Transport</keyword>
<dbReference type="Gene3D" id="3.40.190.10">
    <property type="entry name" value="Periplasmic binding protein-like II"/>
    <property type="match status" value="1"/>
</dbReference>
<dbReference type="InterPro" id="IPR000914">
    <property type="entry name" value="SBP_5_dom"/>
</dbReference>
<comment type="similarity">
    <text evidence="1">Belongs to the bacterial solute-binding protein 5 family.</text>
</comment>
<proteinExistence type="inferred from homology"/>
<dbReference type="InterPro" id="IPR030678">
    <property type="entry name" value="Peptide/Ni-bd"/>
</dbReference>
<dbReference type="SUPFAM" id="SSF53850">
    <property type="entry name" value="Periplasmic binding protein-like II"/>
    <property type="match status" value="1"/>
</dbReference>
<dbReference type="CDD" id="cd00995">
    <property type="entry name" value="PBP2_NikA_DppA_OppA_like"/>
    <property type="match status" value="1"/>
</dbReference>
<gene>
    <name evidence="6" type="primary">dppA2</name>
    <name evidence="6" type="ORF">AArcSl_2054</name>
</gene>
<evidence type="ECO:0000256" key="1">
    <source>
        <dbReference type="ARBA" id="ARBA00005695"/>
    </source>
</evidence>
<dbReference type="OrthoDB" id="194307at2157"/>
<dbReference type="EMBL" id="CP025066">
    <property type="protein sequence ID" value="AUX09679.1"/>
    <property type="molecule type" value="Genomic_DNA"/>
</dbReference>
<dbReference type="GO" id="GO:1904680">
    <property type="term" value="F:peptide transmembrane transporter activity"/>
    <property type="evidence" value="ECO:0007669"/>
    <property type="project" value="TreeGrafter"/>
</dbReference>
<evidence type="ECO:0000313" key="6">
    <source>
        <dbReference type="EMBL" id="AUX09679.1"/>
    </source>
</evidence>
<keyword evidence="3" id="KW-0732">Signal</keyword>
<dbReference type="PANTHER" id="PTHR30290:SF9">
    <property type="entry name" value="OLIGOPEPTIDE-BINDING PROTEIN APPA"/>
    <property type="match status" value="1"/>
</dbReference>
<dbReference type="PIRSF" id="PIRSF002741">
    <property type="entry name" value="MppA"/>
    <property type="match status" value="1"/>
</dbReference>
<evidence type="ECO:0000313" key="7">
    <source>
        <dbReference type="Proteomes" id="UP000263012"/>
    </source>
</evidence>
<organism evidence="6 7">
    <name type="scientific">Halalkaliarchaeum desulfuricum</name>
    <dbReference type="NCBI Taxonomy" id="2055893"/>
    <lineage>
        <taxon>Archaea</taxon>
        <taxon>Methanobacteriati</taxon>
        <taxon>Methanobacteriota</taxon>
        <taxon>Stenosarchaea group</taxon>
        <taxon>Halobacteria</taxon>
        <taxon>Halobacteriales</taxon>
        <taxon>Haloferacaceae</taxon>
        <taxon>Halalkaliarchaeum</taxon>
    </lineage>
</organism>
<dbReference type="InterPro" id="IPR006311">
    <property type="entry name" value="TAT_signal"/>
</dbReference>
<evidence type="ECO:0000256" key="4">
    <source>
        <dbReference type="SAM" id="MobiDB-lite"/>
    </source>
</evidence>
<feature type="region of interest" description="Disordered" evidence="4">
    <location>
        <begin position="36"/>
        <end position="55"/>
    </location>
</feature>
<dbReference type="KEGG" id="hdf:AArcSl_2054"/>
<dbReference type="GeneID" id="37878405"/>
<dbReference type="Proteomes" id="UP000263012">
    <property type="component" value="Chromosome"/>
</dbReference>
<reference evidence="7" key="1">
    <citation type="submission" date="2017-11" db="EMBL/GenBank/DDBJ databases">
        <title>Phenotypic and genomic properties of facultatively anaerobic sulfur-reducing natronoarchaea from hypersaline soda lakes.</title>
        <authorList>
            <person name="Sorokin D.Y."/>
            <person name="Kublanov I.V."/>
            <person name="Roman P."/>
            <person name="Sinninghe Damste J.S."/>
            <person name="Golyshin P.N."/>
            <person name="Rojo D."/>
            <person name="Ciordia S."/>
            <person name="Mena M.D.C."/>
            <person name="Ferrer M."/>
            <person name="Messina E."/>
            <person name="Smedile F."/>
            <person name="La Spada G."/>
            <person name="La Cono V."/>
            <person name="Yakimov M.M."/>
        </authorList>
    </citation>
    <scope>NUCLEOTIDE SEQUENCE [LARGE SCALE GENOMIC DNA]</scope>
    <source>
        <strain evidence="7">AArc-Sl</strain>
    </source>
</reference>
<dbReference type="Pfam" id="PF00496">
    <property type="entry name" value="SBP_bac_5"/>
    <property type="match status" value="1"/>
</dbReference>
<dbReference type="GO" id="GO:0015833">
    <property type="term" value="P:peptide transport"/>
    <property type="evidence" value="ECO:0007669"/>
    <property type="project" value="TreeGrafter"/>
</dbReference>